<keyword evidence="3" id="KW-1185">Reference proteome</keyword>
<dbReference type="EMBL" id="JACHMG010000001">
    <property type="protein sequence ID" value="MBB4684288.1"/>
    <property type="molecule type" value="Genomic_DNA"/>
</dbReference>
<sequence>MSDGRERAAVKQAPAGSTPGRGPAERGHVRMRRALAVLAVAAVLVTGCGVRPSGVIPGLEAPSGPAVPTDASSGTPEVTLYFVRDGAVVPVVRSDMTAPAAGLVTLLAYGPEDTERAKGLRTEVPRAAVPATVTTSGTSVQANLSTDVATLPPDAAEQLVCTLLAATSRAGHSKVTLRGGGHFLPPQSCSL</sequence>
<accession>A0A840IT09</accession>
<evidence type="ECO:0008006" key="4">
    <source>
        <dbReference type="Google" id="ProtNLM"/>
    </source>
</evidence>
<feature type="region of interest" description="Disordered" evidence="1">
    <location>
        <begin position="1"/>
        <end position="27"/>
    </location>
</feature>
<dbReference type="Proteomes" id="UP000581769">
    <property type="component" value="Unassembled WGS sequence"/>
</dbReference>
<evidence type="ECO:0000313" key="2">
    <source>
        <dbReference type="EMBL" id="MBB4684288.1"/>
    </source>
</evidence>
<proteinExistence type="predicted"/>
<dbReference type="RefSeq" id="WP_312873795.1">
    <property type="nucleotide sequence ID" value="NZ_JACHMG010000001.1"/>
</dbReference>
<reference evidence="2 3" key="1">
    <citation type="submission" date="2020-08" db="EMBL/GenBank/DDBJ databases">
        <title>Sequencing the genomes of 1000 actinobacteria strains.</title>
        <authorList>
            <person name="Klenk H.-P."/>
        </authorList>
    </citation>
    <scope>NUCLEOTIDE SEQUENCE [LARGE SCALE GENOMIC DNA]</scope>
    <source>
        <strain evidence="2 3">DSM 45859</strain>
    </source>
</reference>
<name>A0A840IT09_9PSEU</name>
<evidence type="ECO:0000256" key="1">
    <source>
        <dbReference type="SAM" id="MobiDB-lite"/>
    </source>
</evidence>
<comment type="caution">
    <text evidence="2">The sequence shown here is derived from an EMBL/GenBank/DDBJ whole genome shotgun (WGS) entry which is preliminary data.</text>
</comment>
<evidence type="ECO:0000313" key="3">
    <source>
        <dbReference type="Proteomes" id="UP000581769"/>
    </source>
</evidence>
<dbReference type="AlphaFoldDB" id="A0A840IT09"/>
<gene>
    <name evidence="2" type="ORF">BJY18_001773</name>
</gene>
<organism evidence="2 3">
    <name type="scientific">Amycolatopsis jiangsuensis</name>
    <dbReference type="NCBI Taxonomy" id="1181879"/>
    <lineage>
        <taxon>Bacteria</taxon>
        <taxon>Bacillati</taxon>
        <taxon>Actinomycetota</taxon>
        <taxon>Actinomycetes</taxon>
        <taxon>Pseudonocardiales</taxon>
        <taxon>Pseudonocardiaceae</taxon>
        <taxon>Amycolatopsis</taxon>
    </lineage>
</organism>
<protein>
    <recommendedName>
        <fullName evidence="4">GerMN domain-containing protein</fullName>
    </recommendedName>
</protein>